<dbReference type="GO" id="GO:0005524">
    <property type="term" value="F:ATP binding"/>
    <property type="evidence" value="ECO:0007669"/>
    <property type="project" value="UniProtKB-KW"/>
</dbReference>
<feature type="binding site" evidence="13">
    <location>
        <position position="441"/>
    </location>
    <ligand>
        <name>4-amino-2-methyl-5-(diphosphooxymethyl)pyrimidine</name>
        <dbReference type="ChEBI" id="CHEBI:57841"/>
    </ligand>
</feature>
<feature type="binding site" evidence="13">
    <location>
        <begin position="438"/>
        <end position="440"/>
    </location>
    <ligand>
        <name>2-[(2R,5Z)-2-carboxy-4-methylthiazol-5(2H)-ylidene]ethyl phosphate</name>
        <dbReference type="ChEBI" id="CHEBI:62899"/>
    </ligand>
</feature>
<evidence type="ECO:0000256" key="4">
    <source>
        <dbReference type="ARBA" id="ARBA00022741"/>
    </source>
</evidence>
<dbReference type="SUPFAM" id="SSF51391">
    <property type="entry name" value="Thiamin phosphate synthase"/>
    <property type="match status" value="1"/>
</dbReference>
<feature type="domain" description="Pyridoxamine kinase/Phosphomethylpyrimidine kinase" evidence="15">
    <location>
        <begin position="19"/>
        <end position="269"/>
    </location>
</feature>
<comment type="pathway">
    <text evidence="1 13">Cofactor biosynthesis; thiamine diphosphate biosynthesis; thiamine phosphate from 4-amino-2-methyl-5-diphosphomethylpyrimidine and 4-methyl-5-(2-phosphoethyl)-thiazole: step 1/1.</text>
</comment>
<dbReference type="GO" id="GO:0005829">
    <property type="term" value="C:cytosol"/>
    <property type="evidence" value="ECO:0007669"/>
    <property type="project" value="TreeGrafter"/>
</dbReference>
<organism evidence="16 17">
    <name type="scientific">Microbulbifer okhotskensis</name>
    <dbReference type="NCBI Taxonomy" id="2926617"/>
    <lineage>
        <taxon>Bacteria</taxon>
        <taxon>Pseudomonadati</taxon>
        <taxon>Pseudomonadota</taxon>
        <taxon>Gammaproteobacteria</taxon>
        <taxon>Cellvibrionales</taxon>
        <taxon>Microbulbiferaceae</taxon>
        <taxon>Microbulbifer</taxon>
    </lineage>
</organism>
<gene>
    <name evidence="13 16" type="primary">thiE</name>
    <name evidence="16" type="ORF">MO867_14300</name>
</gene>
<dbReference type="GO" id="GO:0000287">
    <property type="term" value="F:magnesium ion binding"/>
    <property type="evidence" value="ECO:0007669"/>
    <property type="project" value="UniProtKB-UniRule"/>
</dbReference>
<dbReference type="GO" id="GO:0009229">
    <property type="term" value="P:thiamine diphosphate biosynthetic process"/>
    <property type="evidence" value="ECO:0007669"/>
    <property type="project" value="UniProtKB-UniRule"/>
</dbReference>
<evidence type="ECO:0000256" key="10">
    <source>
        <dbReference type="ARBA" id="ARBA00047334"/>
    </source>
</evidence>
<keyword evidence="4" id="KW-0547">Nucleotide-binding</keyword>
<dbReference type="NCBIfam" id="NF002904">
    <property type="entry name" value="PRK03512.1"/>
    <property type="match status" value="1"/>
</dbReference>
<evidence type="ECO:0000259" key="15">
    <source>
        <dbReference type="Pfam" id="PF08543"/>
    </source>
</evidence>
<dbReference type="SUPFAM" id="SSF53613">
    <property type="entry name" value="Ribokinase-like"/>
    <property type="match status" value="1"/>
</dbReference>
<dbReference type="InterPro" id="IPR022998">
    <property type="entry name" value="ThiamineP_synth_TenI"/>
</dbReference>
<dbReference type="EC" id="2.5.1.3" evidence="13"/>
<dbReference type="Gene3D" id="3.40.1190.20">
    <property type="match status" value="1"/>
</dbReference>
<feature type="binding site" evidence="13">
    <location>
        <position position="412"/>
    </location>
    <ligand>
        <name>4-amino-2-methyl-5-(diphosphooxymethyl)pyrimidine</name>
        <dbReference type="ChEBI" id="CHEBI:57841"/>
    </ligand>
</feature>
<dbReference type="InterPro" id="IPR013785">
    <property type="entry name" value="Aldolase_TIM"/>
</dbReference>
<evidence type="ECO:0000256" key="7">
    <source>
        <dbReference type="ARBA" id="ARBA00022842"/>
    </source>
</evidence>
<comment type="catalytic activity">
    <reaction evidence="11 13">
        <text>2-(2-carboxy-4-methylthiazol-5-yl)ethyl phosphate + 4-amino-2-methyl-5-(diphosphooxymethyl)pyrimidine + 2 H(+) = thiamine phosphate + CO2 + diphosphate</text>
        <dbReference type="Rhea" id="RHEA:47848"/>
        <dbReference type="ChEBI" id="CHEBI:15378"/>
        <dbReference type="ChEBI" id="CHEBI:16526"/>
        <dbReference type="ChEBI" id="CHEBI:33019"/>
        <dbReference type="ChEBI" id="CHEBI:37575"/>
        <dbReference type="ChEBI" id="CHEBI:57841"/>
        <dbReference type="ChEBI" id="CHEBI:62890"/>
        <dbReference type="EC" id="2.5.1.3"/>
    </reaction>
</comment>
<dbReference type="NCBIfam" id="TIGR00097">
    <property type="entry name" value="HMP-P_kinase"/>
    <property type="match status" value="1"/>
</dbReference>
<keyword evidence="5" id="KW-0418">Kinase</keyword>
<evidence type="ECO:0000256" key="11">
    <source>
        <dbReference type="ARBA" id="ARBA00047851"/>
    </source>
</evidence>
<name>A0A9X2ENK3_9GAMM</name>
<evidence type="ECO:0000313" key="16">
    <source>
        <dbReference type="EMBL" id="MCO1335507.1"/>
    </source>
</evidence>
<dbReference type="GO" id="GO:0009228">
    <property type="term" value="P:thiamine biosynthetic process"/>
    <property type="evidence" value="ECO:0007669"/>
    <property type="project" value="UniProtKB-KW"/>
</dbReference>
<feature type="binding site" evidence="13">
    <location>
        <position position="373"/>
    </location>
    <ligand>
        <name>4-amino-2-methyl-5-(diphosphooxymethyl)pyrimidine</name>
        <dbReference type="ChEBI" id="CHEBI:57841"/>
    </ligand>
</feature>
<dbReference type="PANTHER" id="PTHR20858">
    <property type="entry name" value="PHOSPHOMETHYLPYRIMIDINE KINASE"/>
    <property type="match status" value="1"/>
</dbReference>
<dbReference type="PANTHER" id="PTHR20858:SF17">
    <property type="entry name" value="HYDROXYMETHYLPYRIMIDINE_PHOSPHOMETHYLPYRIMIDINE KINASE THI20-RELATED"/>
    <property type="match status" value="1"/>
</dbReference>
<evidence type="ECO:0000256" key="12">
    <source>
        <dbReference type="ARBA" id="ARBA00047883"/>
    </source>
</evidence>
<dbReference type="NCBIfam" id="TIGR00693">
    <property type="entry name" value="thiE"/>
    <property type="match status" value="1"/>
</dbReference>
<dbReference type="Pfam" id="PF08543">
    <property type="entry name" value="Phos_pyr_kin"/>
    <property type="match status" value="1"/>
</dbReference>
<dbReference type="Gene3D" id="3.20.20.70">
    <property type="entry name" value="Aldolase class I"/>
    <property type="match status" value="1"/>
</dbReference>
<comment type="catalytic activity">
    <reaction evidence="12 13">
        <text>2-[(2R,5Z)-2-carboxy-4-methylthiazol-5(2H)-ylidene]ethyl phosphate + 4-amino-2-methyl-5-(diphosphooxymethyl)pyrimidine + 2 H(+) = thiamine phosphate + CO2 + diphosphate</text>
        <dbReference type="Rhea" id="RHEA:47844"/>
        <dbReference type="ChEBI" id="CHEBI:15378"/>
        <dbReference type="ChEBI" id="CHEBI:16526"/>
        <dbReference type="ChEBI" id="CHEBI:33019"/>
        <dbReference type="ChEBI" id="CHEBI:37575"/>
        <dbReference type="ChEBI" id="CHEBI:57841"/>
        <dbReference type="ChEBI" id="CHEBI:62899"/>
        <dbReference type="EC" id="2.5.1.3"/>
    </reaction>
</comment>
<feature type="binding site" evidence="13">
    <location>
        <begin position="490"/>
        <end position="491"/>
    </location>
    <ligand>
        <name>2-[(2R,5Z)-2-carboxy-4-methylthiazol-5(2H)-ylidene]ethyl phosphate</name>
        <dbReference type="ChEBI" id="CHEBI:62899"/>
    </ligand>
</feature>
<dbReference type="InterPro" id="IPR036206">
    <property type="entry name" value="ThiamineP_synth_sf"/>
</dbReference>
<dbReference type="InterPro" id="IPR034291">
    <property type="entry name" value="TMP_synthase"/>
</dbReference>
<feature type="binding site" evidence="13">
    <location>
        <begin position="342"/>
        <end position="346"/>
    </location>
    <ligand>
        <name>4-amino-2-methyl-5-(diphosphooxymethyl)pyrimidine</name>
        <dbReference type="ChEBI" id="CHEBI:57841"/>
    </ligand>
</feature>
<comment type="similarity">
    <text evidence="13">Belongs to the thiamine-phosphate synthase family.</text>
</comment>
<dbReference type="HAMAP" id="MF_00097">
    <property type="entry name" value="TMP_synthase"/>
    <property type="match status" value="1"/>
</dbReference>
<dbReference type="CDD" id="cd00564">
    <property type="entry name" value="TMP_TenI"/>
    <property type="match status" value="1"/>
</dbReference>
<feature type="binding site" evidence="13">
    <location>
        <position position="374"/>
    </location>
    <ligand>
        <name>Mg(2+)</name>
        <dbReference type="ChEBI" id="CHEBI:18420"/>
    </ligand>
</feature>
<dbReference type="AlphaFoldDB" id="A0A9X2ENK3"/>
<comment type="caution">
    <text evidence="16">The sequence shown here is derived from an EMBL/GenBank/DDBJ whole genome shotgun (WGS) entry which is preliminary data.</text>
</comment>
<protein>
    <recommendedName>
        <fullName evidence="13">Thiamine-phosphate synthase</fullName>
        <shortName evidence="13">TP synthase</shortName>
        <shortName evidence="13">TPS</shortName>
        <ecNumber evidence="13">2.5.1.3</ecNumber>
    </recommendedName>
    <alternativeName>
        <fullName evidence="13">Thiamine-phosphate pyrophosphorylase</fullName>
        <shortName evidence="13">TMP pyrophosphorylase</shortName>
        <shortName evidence="13">TMP-PPase</shortName>
    </alternativeName>
</protein>
<dbReference type="RefSeq" id="WP_252470191.1">
    <property type="nucleotide sequence ID" value="NZ_JALBWM010000066.1"/>
</dbReference>
<proteinExistence type="inferred from homology"/>
<evidence type="ECO:0000313" key="17">
    <source>
        <dbReference type="Proteomes" id="UP001139028"/>
    </source>
</evidence>
<keyword evidence="8 13" id="KW-0784">Thiamine biosynthesis</keyword>
<evidence type="ECO:0000256" key="8">
    <source>
        <dbReference type="ARBA" id="ARBA00022977"/>
    </source>
</evidence>
<sequence>MRDQILTDTPIVWTIAGSDSGGGAGVQADLLTFADLGCHGCSAITANTAQNTVEVVAINAVSTAVLDSQLQTLQRDLFPIAIKIGLLANAEQVLAVADFLRTLKGLKPVPVIYDPVAVATSGSGLTEGDITAEVKSHLIPQCDLVTPNLHELEWLTQMKIGGADSILSAARQLYIQGGAAVLVTGGHLQLRPGEVSDLLWDGYKADWFIGREVQSENTHGTGCTLSSAIAACRALGYPLRDACVVGKAYVQRGLRLAANKHIGAGAGPVGHYGWPLELADFPEVLVPGETRAQDYGLNTQDNMQPRVQGFAEMDSRKLGLYPVVDSVEWLQRLADQGVRTLQLRIKDPGEGLRQQVEQAVAIGRSYNLRLFINDYWQLAIECGAYGVHLGQEDLQAADLAAIQSSGLKLGISTHGFYELLLAYRYRPSYLAIGAIYATNTKDMSEQLQGVQKLARMVALLPDHPLVAIGGISLQRVPEVIATGVGSVAVVSAITKSVNYKRTLAELKALLEDKHAEVEPC</sequence>
<keyword evidence="2 13" id="KW-0808">Transferase</keyword>
<dbReference type="GO" id="GO:0008902">
    <property type="term" value="F:hydroxymethylpyrimidine kinase activity"/>
    <property type="evidence" value="ECO:0007669"/>
    <property type="project" value="TreeGrafter"/>
</dbReference>
<dbReference type="Proteomes" id="UP001139028">
    <property type="component" value="Unassembled WGS sequence"/>
</dbReference>
<evidence type="ECO:0000256" key="9">
    <source>
        <dbReference type="ARBA" id="ARBA00023268"/>
    </source>
</evidence>
<dbReference type="InterPro" id="IPR029056">
    <property type="entry name" value="Ribokinase-like"/>
</dbReference>
<reference evidence="16" key="1">
    <citation type="journal article" date="2022" name="Arch. Microbiol.">
        <title>Microbulbifer okhotskensis sp. nov., isolated from a deep bottom sediment of the Okhotsk Sea.</title>
        <authorList>
            <person name="Romanenko L."/>
            <person name="Kurilenko V."/>
            <person name="Otstavnykh N."/>
            <person name="Velansky P."/>
            <person name="Isaeva M."/>
            <person name="Mikhailov V."/>
        </authorList>
    </citation>
    <scope>NUCLEOTIDE SEQUENCE</scope>
    <source>
        <strain evidence="16">OS29</strain>
    </source>
</reference>
<evidence type="ECO:0000256" key="13">
    <source>
        <dbReference type="HAMAP-Rule" id="MF_00097"/>
    </source>
</evidence>
<comment type="catalytic activity">
    <reaction evidence="10 13">
        <text>4-methyl-5-(2-phosphooxyethyl)-thiazole + 4-amino-2-methyl-5-(diphosphooxymethyl)pyrimidine + H(+) = thiamine phosphate + diphosphate</text>
        <dbReference type="Rhea" id="RHEA:22328"/>
        <dbReference type="ChEBI" id="CHEBI:15378"/>
        <dbReference type="ChEBI" id="CHEBI:33019"/>
        <dbReference type="ChEBI" id="CHEBI:37575"/>
        <dbReference type="ChEBI" id="CHEBI:57841"/>
        <dbReference type="ChEBI" id="CHEBI:58296"/>
        <dbReference type="EC" id="2.5.1.3"/>
    </reaction>
</comment>
<keyword evidence="6" id="KW-0067">ATP-binding</keyword>
<evidence type="ECO:0000256" key="1">
    <source>
        <dbReference type="ARBA" id="ARBA00005165"/>
    </source>
</evidence>
<dbReference type="GO" id="GO:0008972">
    <property type="term" value="F:phosphomethylpyrimidine kinase activity"/>
    <property type="evidence" value="ECO:0007669"/>
    <property type="project" value="InterPro"/>
</dbReference>
<feature type="binding site" evidence="13">
    <location>
        <position position="393"/>
    </location>
    <ligand>
        <name>Mg(2+)</name>
        <dbReference type="ChEBI" id="CHEBI:18420"/>
    </ligand>
</feature>
<dbReference type="InterPro" id="IPR004399">
    <property type="entry name" value="HMP/HMP-P_kinase_dom"/>
</dbReference>
<dbReference type="Pfam" id="PF02581">
    <property type="entry name" value="TMP-TENI"/>
    <property type="match status" value="1"/>
</dbReference>
<evidence type="ECO:0000256" key="6">
    <source>
        <dbReference type="ARBA" id="ARBA00022840"/>
    </source>
</evidence>
<evidence type="ECO:0000259" key="14">
    <source>
        <dbReference type="Pfam" id="PF02581"/>
    </source>
</evidence>
<keyword evidence="3 13" id="KW-0479">Metal-binding</keyword>
<dbReference type="GO" id="GO:0004789">
    <property type="term" value="F:thiamine-phosphate diphosphorylase activity"/>
    <property type="evidence" value="ECO:0007669"/>
    <property type="project" value="UniProtKB-UniRule"/>
</dbReference>
<evidence type="ECO:0000256" key="3">
    <source>
        <dbReference type="ARBA" id="ARBA00022723"/>
    </source>
</evidence>
<evidence type="ECO:0000256" key="5">
    <source>
        <dbReference type="ARBA" id="ARBA00022777"/>
    </source>
</evidence>
<feature type="binding site" evidence="13">
    <location>
        <position position="470"/>
    </location>
    <ligand>
        <name>2-[(2R,5Z)-2-carboxy-4-methylthiazol-5(2H)-ylidene]ethyl phosphate</name>
        <dbReference type="ChEBI" id="CHEBI:62899"/>
    </ligand>
</feature>
<dbReference type="EMBL" id="JALBWM010000066">
    <property type="protein sequence ID" value="MCO1335507.1"/>
    <property type="molecule type" value="Genomic_DNA"/>
</dbReference>
<dbReference type="FunFam" id="3.20.20.70:FF:000064">
    <property type="entry name" value="Thiamine-phosphate synthase"/>
    <property type="match status" value="1"/>
</dbReference>
<comment type="function">
    <text evidence="13">Condenses 4-methyl-5-(beta-hydroxyethyl)thiazole monophosphate (THZ-P) and 2-methyl-4-amino-5-hydroxymethyl pyrimidine pyrophosphate (HMP-PP) to form thiamine monophosphate (TMP).</text>
</comment>
<dbReference type="CDD" id="cd01169">
    <property type="entry name" value="HMPP_kinase"/>
    <property type="match status" value="1"/>
</dbReference>
<comment type="cofactor">
    <cofactor evidence="13">
        <name>Mg(2+)</name>
        <dbReference type="ChEBI" id="CHEBI:18420"/>
    </cofactor>
    <text evidence="13">Binds 1 Mg(2+) ion per subunit.</text>
</comment>
<evidence type="ECO:0000256" key="2">
    <source>
        <dbReference type="ARBA" id="ARBA00022679"/>
    </source>
</evidence>
<feature type="domain" description="Thiamine phosphate synthase/TenI" evidence="14">
    <location>
        <begin position="325"/>
        <end position="493"/>
    </location>
</feature>
<dbReference type="InterPro" id="IPR013749">
    <property type="entry name" value="PM/HMP-P_kinase-1"/>
</dbReference>
<accession>A0A9X2ENK3</accession>
<keyword evidence="9" id="KW-0511">Multifunctional enzyme</keyword>
<keyword evidence="7 13" id="KW-0460">Magnesium</keyword>
<keyword evidence="17" id="KW-1185">Reference proteome</keyword>